<keyword evidence="1 2" id="KW-0175">Coiled coil</keyword>
<feature type="domain" description="Translin-associated factor X-interacting protein 1 N-terminal" evidence="4">
    <location>
        <begin position="93"/>
        <end position="204"/>
    </location>
</feature>
<dbReference type="AlphaFoldDB" id="A0A9Y3VVT2"/>
<feature type="region of interest" description="Disordered" evidence="3">
    <location>
        <begin position="342"/>
        <end position="422"/>
    </location>
</feature>
<dbReference type="GO" id="GO:0005737">
    <property type="term" value="C:cytoplasm"/>
    <property type="evidence" value="ECO:0007669"/>
    <property type="project" value="TreeGrafter"/>
</dbReference>
<feature type="compositionally biased region" description="Polar residues" evidence="3">
    <location>
        <begin position="343"/>
        <end position="356"/>
    </location>
</feature>
<dbReference type="PANTHER" id="PTHR16306">
    <property type="entry name" value="TRANSLIN-ASSOCIATED FACTOR X-INTERACTING PROTEIN 1"/>
    <property type="match status" value="1"/>
</dbReference>
<proteinExistence type="predicted"/>
<dbReference type="Proteomes" id="UP000695023">
    <property type="component" value="Unplaced"/>
</dbReference>
<sequence>MCLVNSFLLASSRKLDRGLPINYASLLLPVSPSSTKRGERQMHYTAQTSEEGHEEESAGGVSVQPCATRKCWTGGSYFYAGPNRKPQLLMQLENYVSKELHTIDPHEPKFQELKLQVYRNAFECFITAFKTYQPLLSAIKKEYENTFVHQGEQIKKLEPLQSHLRLVTEECDRKIQARWAEEQAEIAALKMEKQKLKEEIEAMRKREKTVQAVVDHLQSELSDQYLQYREERDARRLLIWQLNDMTRSSVKEQRSADKSTDWKDPVEVQLALKVCREDLRKAQEELNRMNAEYWGVVPQCNWDALEQKHQRTELQLKTLQDDFDQLKSEYDTLLELHKRGSMQAKTHVSTSVQTDESGSQQQSHIQSQQQEEPVTSDAPESNMFPVHESREAQRTTYFGEETDPRLASSQGEAGNSGDPISS</sequence>
<dbReference type="Pfam" id="PF15739">
    <property type="entry name" value="TSNAXIP1_N"/>
    <property type="match status" value="1"/>
</dbReference>
<organism evidence="5 6">
    <name type="scientific">Pundamilia nyererei</name>
    <dbReference type="NCBI Taxonomy" id="303518"/>
    <lineage>
        <taxon>Eukaryota</taxon>
        <taxon>Metazoa</taxon>
        <taxon>Chordata</taxon>
        <taxon>Craniata</taxon>
        <taxon>Vertebrata</taxon>
        <taxon>Euteleostomi</taxon>
        <taxon>Actinopterygii</taxon>
        <taxon>Neopterygii</taxon>
        <taxon>Teleostei</taxon>
        <taxon>Neoteleostei</taxon>
        <taxon>Acanthomorphata</taxon>
        <taxon>Ovalentaria</taxon>
        <taxon>Cichlomorphae</taxon>
        <taxon>Cichliformes</taxon>
        <taxon>Cichlidae</taxon>
        <taxon>African cichlids</taxon>
        <taxon>Pseudocrenilabrinae</taxon>
        <taxon>Haplochromini</taxon>
        <taxon>Pundamilia</taxon>
    </lineage>
</organism>
<dbReference type="PANTHER" id="PTHR16306:SF0">
    <property type="entry name" value="TRANSLIN-ASSOCIATED FACTOR X-INTERACTING PROTEIN 1"/>
    <property type="match status" value="1"/>
</dbReference>
<accession>A0A9Y3VVT2</accession>
<evidence type="ECO:0000256" key="3">
    <source>
        <dbReference type="SAM" id="MobiDB-lite"/>
    </source>
</evidence>
<keyword evidence="5" id="KW-1185">Reference proteome</keyword>
<evidence type="ECO:0000259" key="4">
    <source>
        <dbReference type="Pfam" id="PF15739"/>
    </source>
</evidence>
<protein>
    <submittedName>
        <fullName evidence="6">Translin-associated factor X-interacting protein 1 isoform X1</fullName>
    </submittedName>
</protein>
<feature type="coiled-coil region" evidence="2">
    <location>
        <begin position="179"/>
        <end position="213"/>
    </location>
</feature>
<feature type="region of interest" description="Disordered" evidence="3">
    <location>
        <begin position="34"/>
        <end position="60"/>
    </location>
</feature>
<dbReference type="RefSeq" id="XP_005751554.1">
    <property type="nucleotide sequence ID" value="XM_005751497.2"/>
</dbReference>
<evidence type="ECO:0000313" key="6">
    <source>
        <dbReference type="RefSeq" id="XP_005751554.1"/>
    </source>
</evidence>
<evidence type="ECO:0000256" key="2">
    <source>
        <dbReference type="SAM" id="Coils"/>
    </source>
</evidence>
<evidence type="ECO:0000256" key="1">
    <source>
        <dbReference type="ARBA" id="ARBA00023054"/>
    </source>
</evidence>
<reference evidence="6" key="1">
    <citation type="submission" date="2025-08" db="UniProtKB">
        <authorList>
            <consortium name="RefSeq"/>
        </authorList>
    </citation>
    <scope>IDENTIFICATION</scope>
</reference>
<dbReference type="GeneID" id="102208222"/>
<gene>
    <name evidence="6" type="primary">tsnaxip1</name>
</gene>
<feature type="compositionally biased region" description="Polar residues" evidence="3">
    <location>
        <begin position="407"/>
        <end position="422"/>
    </location>
</feature>
<dbReference type="InterPro" id="IPR032755">
    <property type="entry name" value="TSNAXIP1_N"/>
</dbReference>
<evidence type="ECO:0000313" key="5">
    <source>
        <dbReference type="Proteomes" id="UP000695023"/>
    </source>
</evidence>
<feature type="coiled-coil region" evidence="2">
    <location>
        <begin position="272"/>
        <end position="336"/>
    </location>
</feature>
<feature type="compositionally biased region" description="Low complexity" evidence="3">
    <location>
        <begin position="357"/>
        <end position="370"/>
    </location>
</feature>
<dbReference type="CTD" id="55815"/>
<name>A0A9Y3VVT2_9CICH</name>